<evidence type="ECO:0000313" key="7">
    <source>
        <dbReference type="Proteomes" id="UP000887043"/>
    </source>
</evidence>
<dbReference type="GO" id="GO:0005524">
    <property type="term" value="F:ATP binding"/>
    <property type="evidence" value="ECO:0007669"/>
    <property type="project" value="UniProtKB-KW"/>
</dbReference>
<dbReference type="PANTHER" id="PTHR43788:SF8">
    <property type="entry name" value="DNA-BINDING PROTEIN SMUBP-2"/>
    <property type="match status" value="1"/>
</dbReference>
<proteinExistence type="predicted"/>
<dbReference type="Pfam" id="PF13245">
    <property type="entry name" value="AAA_19"/>
    <property type="match status" value="1"/>
</dbReference>
<dbReference type="PANTHER" id="PTHR43788">
    <property type="entry name" value="DNA2/NAM7 HELICASE FAMILY MEMBER"/>
    <property type="match status" value="1"/>
</dbReference>
<keyword evidence="4" id="KW-0067">ATP-binding</keyword>
<evidence type="ECO:0000256" key="1">
    <source>
        <dbReference type="ARBA" id="ARBA00022741"/>
    </source>
</evidence>
<evidence type="ECO:0000256" key="4">
    <source>
        <dbReference type="ARBA" id="ARBA00022840"/>
    </source>
</evidence>
<dbReference type="Gene3D" id="3.40.50.300">
    <property type="entry name" value="P-loop containing nucleotide triphosphate hydrolases"/>
    <property type="match status" value="3"/>
</dbReference>
<keyword evidence="1" id="KW-0547">Nucleotide-binding</keyword>
<evidence type="ECO:0000256" key="3">
    <source>
        <dbReference type="ARBA" id="ARBA00022806"/>
    </source>
</evidence>
<keyword evidence="2" id="KW-0378">Hydrolase</keyword>
<name>A0AA37HYL6_SEGBR</name>
<dbReference type="EMBL" id="BPTR01000002">
    <property type="protein sequence ID" value="GJG29067.1"/>
    <property type="molecule type" value="Genomic_DNA"/>
</dbReference>
<dbReference type="AlphaFoldDB" id="A0AA37HYL6"/>
<sequence length="692" mass="78112">METKKIQNYQYFFGDQVREIELEQRTLVKSPINQLVKKEELTFGYVDHVDVARGHVVFKFPKNRAPRLKMLRSLTIISKNAWAELGRSTSSWQIPFLDFMKNTQYHSPNSDVLPLYYTKRGNSDYDYVGCSSISLSLFDLFKRKCDEGKSLTVLFFMPFPPVNYLNNLSNYMEMFPSPELLIEPRIEYKDWHPEELSFDENHPNAIAETIAETLHNEHCCVVQGPPGVGKSYTIATIITKYLDAGKTVCATTMANKGLIELVKQEPLEAYVKQNRVSKTNLSADERSAVPGLKPATSTLAVPAGELLCSTNYVLSYAFDKKRIAENGTPTYDLVVIEEASQAFLTAIIAFKSLAKDCLIVGDPMQLPPIIASPQKNIYKTWNANTQVEGLQTFALGTDVKAYRIVTTFRLPDATANLTAFFYGNRFWSVQKDKVDFSECSSTYFPKDGGILYYYTKDYTNGVVSNTCIDVISNIIGQIERYYPERSLAIISPFKESVRQLQKRFLTDTAIEDLTVETIDRIQGMTVDYAILYLPGRHIGFALEERRFNVATSRSRSTTLIITDVPLTSLPVLSPHVLAFLNNSYHIGESSSGMSQSDMSFMEEILSKNDIKALYPGMESIVEQLLDNNIPFNHEGDVDLMDKDGVVIATAGMLLKEYNVAIDPVDEDSKNIFERAGYKVISSNEFSIELLKR</sequence>
<dbReference type="InterPro" id="IPR041679">
    <property type="entry name" value="DNA2/NAM7-like_C"/>
</dbReference>
<dbReference type="Proteomes" id="UP000887043">
    <property type="component" value="Unassembled WGS sequence"/>
</dbReference>
<dbReference type="GO" id="GO:0043139">
    <property type="term" value="F:5'-3' DNA helicase activity"/>
    <property type="evidence" value="ECO:0007669"/>
    <property type="project" value="TreeGrafter"/>
</dbReference>
<dbReference type="Pfam" id="PF13087">
    <property type="entry name" value="AAA_12"/>
    <property type="match status" value="1"/>
</dbReference>
<gene>
    <name evidence="6" type="ORF">PRRU23_27670</name>
</gene>
<protein>
    <recommendedName>
        <fullName evidence="5">DNA2/NAM7 helicase-like C-terminal domain-containing protein</fullName>
    </recommendedName>
</protein>
<organism evidence="6 7">
    <name type="scientific">Segatella bryantii</name>
    <name type="common">Prevotella bryantii</name>
    <dbReference type="NCBI Taxonomy" id="77095"/>
    <lineage>
        <taxon>Bacteria</taxon>
        <taxon>Pseudomonadati</taxon>
        <taxon>Bacteroidota</taxon>
        <taxon>Bacteroidia</taxon>
        <taxon>Bacteroidales</taxon>
        <taxon>Prevotellaceae</taxon>
        <taxon>Segatella</taxon>
    </lineage>
</organism>
<accession>A0AA37HYL6</accession>
<dbReference type="InterPro" id="IPR050534">
    <property type="entry name" value="Coronavir_polyprotein_1ab"/>
</dbReference>
<keyword evidence="3" id="KW-0347">Helicase</keyword>
<dbReference type="InterPro" id="IPR027417">
    <property type="entry name" value="P-loop_NTPase"/>
</dbReference>
<comment type="caution">
    <text evidence="6">The sequence shown here is derived from an EMBL/GenBank/DDBJ whole genome shotgun (WGS) entry which is preliminary data.</text>
</comment>
<evidence type="ECO:0000256" key="2">
    <source>
        <dbReference type="ARBA" id="ARBA00022801"/>
    </source>
</evidence>
<evidence type="ECO:0000259" key="5">
    <source>
        <dbReference type="Pfam" id="PF13087"/>
    </source>
</evidence>
<dbReference type="GO" id="GO:0016787">
    <property type="term" value="F:hydrolase activity"/>
    <property type="evidence" value="ECO:0007669"/>
    <property type="project" value="UniProtKB-KW"/>
</dbReference>
<feature type="domain" description="DNA2/NAM7 helicase-like C-terminal" evidence="5">
    <location>
        <begin position="458"/>
        <end position="563"/>
    </location>
</feature>
<dbReference type="SUPFAM" id="SSF52540">
    <property type="entry name" value="P-loop containing nucleoside triphosphate hydrolases"/>
    <property type="match status" value="1"/>
</dbReference>
<evidence type="ECO:0000313" key="6">
    <source>
        <dbReference type="EMBL" id="GJG29067.1"/>
    </source>
</evidence>
<reference evidence="6" key="1">
    <citation type="submission" date="2021-08" db="EMBL/GenBank/DDBJ databases">
        <title>Prevotella lacticifex sp. nov., isolated from rumen of cow.</title>
        <authorList>
            <person name="Shinkai T."/>
            <person name="Ikeyama N."/>
            <person name="Kumagai M."/>
            <person name="Ohmori H."/>
            <person name="Sakamoto M."/>
            <person name="Ohkuma M."/>
            <person name="Mitsumori M."/>
        </authorList>
    </citation>
    <scope>NUCLEOTIDE SEQUENCE</scope>
    <source>
        <strain evidence="6">DSM 11371</strain>
    </source>
</reference>